<dbReference type="Proteomes" id="UP000315751">
    <property type="component" value="Unassembled WGS sequence"/>
</dbReference>
<gene>
    <name evidence="2" type="ORF">FBZ90_116145</name>
</gene>
<feature type="domain" description="HTH cro/C1-type" evidence="1">
    <location>
        <begin position="43"/>
        <end position="96"/>
    </location>
</feature>
<name>A0A560GSD3_9PROT</name>
<evidence type="ECO:0000259" key="1">
    <source>
        <dbReference type="PROSITE" id="PS50943"/>
    </source>
</evidence>
<comment type="caution">
    <text evidence="2">The sequence shown here is derived from an EMBL/GenBank/DDBJ whole genome shotgun (WGS) entry which is preliminary data.</text>
</comment>
<dbReference type="SUPFAM" id="SSF47413">
    <property type="entry name" value="lambda repressor-like DNA-binding domains"/>
    <property type="match status" value="1"/>
</dbReference>
<dbReference type="CDD" id="cd00093">
    <property type="entry name" value="HTH_XRE"/>
    <property type="match status" value="1"/>
</dbReference>
<dbReference type="RefSeq" id="WP_211102268.1">
    <property type="nucleotide sequence ID" value="NZ_VITR01000016.1"/>
</dbReference>
<protein>
    <submittedName>
        <fullName evidence="2">Putative transcriptional regulator</fullName>
    </submittedName>
</protein>
<dbReference type="Gene3D" id="1.10.260.40">
    <property type="entry name" value="lambda repressor-like DNA-binding domains"/>
    <property type="match status" value="1"/>
</dbReference>
<dbReference type="InterPro" id="IPR001387">
    <property type="entry name" value="Cro/C1-type_HTH"/>
</dbReference>
<dbReference type="PROSITE" id="PS50943">
    <property type="entry name" value="HTH_CROC1"/>
    <property type="match status" value="1"/>
</dbReference>
<dbReference type="Pfam" id="PF01381">
    <property type="entry name" value="HTH_3"/>
    <property type="match status" value="1"/>
</dbReference>
<proteinExistence type="predicted"/>
<organism evidence="2 3">
    <name type="scientific">Nitrospirillum amazonense</name>
    <dbReference type="NCBI Taxonomy" id="28077"/>
    <lineage>
        <taxon>Bacteria</taxon>
        <taxon>Pseudomonadati</taxon>
        <taxon>Pseudomonadota</taxon>
        <taxon>Alphaproteobacteria</taxon>
        <taxon>Rhodospirillales</taxon>
        <taxon>Azospirillaceae</taxon>
        <taxon>Nitrospirillum</taxon>
    </lineage>
</organism>
<reference evidence="2 3" key="1">
    <citation type="submission" date="2019-06" db="EMBL/GenBank/DDBJ databases">
        <title>Genomic Encyclopedia of Type Strains, Phase IV (KMG-V): Genome sequencing to study the core and pangenomes of soil and plant-associated prokaryotes.</title>
        <authorList>
            <person name="Whitman W."/>
        </authorList>
    </citation>
    <scope>NUCLEOTIDE SEQUENCE [LARGE SCALE GENOMIC DNA]</scope>
    <source>
        <strain evidence="2 3">BR 11622</strain>
    </source>
</reference>
<dbReference type="AlphaFoldDB" id="A0A560GSD3"/>
<dbReference type="EMBL" id="VITR01000016">
    <property type="protein sequence ID" value="TWB36922.1"/>
    <property type="molecule type" value="Genomic_DNA"/>
</dbReference>
<dbReference type="GO" id="GO:0003677">
    <property type="term" value="F:DNA binding"/>
    <property type="evidence" value="ECO:0007669"/>
    <property type="project" value="InterPro"/>
</dbReference>
<sequence>MATTKPSLHNEIMVGLQEAVAHARGEAAGARETVVMVGKRIDVRAIREGTGLTQEAFAARYGFPLAALEKWESGARHPRGSDLVLLTVIDRELDAVNRALTAV</sequence>
<evidence type="ECO:0000313" key="3">
    <source>
        <dbReference type="Proteomes" id="UP000315751"/>
    </source>
</evidence>
<evidence type="ECO:0000313" key="2">
    <source>
        <dbReference type="EMBL" id="TWB36922.1"/>
    </source>
</evidence>
<accession>A0A560GSD3</accession>
<dbReference type="InterPro" id="IPR010982">
    <property type="entry name" value="Lambda_DNA-bd_dom_sf"/>
</dbReference>
<keyword evidence="3" id="KW-1185">Reference proteome</keyword>